<evidence type="ECO:0000256" key="5">
    <source>
        <dbReference type="ARBA" id="ARBA00022840"/>
    </source>
</evidence>
<dbReference type="AlphaFoldDB" id="A0A815MHZ1"/>
<evidence type="ECO:0000313" key="10">
    <source>
        <dbReference type="EMBL" id="CAF1419722.1"/>
    </source>
</evidence>
<evidence type="ECO:0000256" key="7">
    <source>
        <dbReference type="RuleBase" id="RU000304"/>
    </source>
</evidence>
<dbReference type="Proteomes" id="UP000663852">
    <property type="component" value="Unassembled WGS sequence"/>
</dbReference>
<dbReference type="GO" id="GO:0000776">
    <property type="term" value="C:kinetochore"/>
    <property type="evidence" value="ECO:0007669"/>
    <property type="project" value="TreeGrafter"/>
</dbReference>
<comment type="similarity">
    <text evidence="7">Belongs to the protein kinase superfamily.</text>
</comment>
<dbReference type="GO" id="GO:0005524">
    <property type="term" value="F:ATP binding"/>
    <property type="evidence" value="ECO:0007669"/>
    <property type="project" value="UniProtKB-UniRule"/>
</dbReference>
<dbReference type="SMART" id="SM00220">
    <property type="entry name" value="S_TKc"/>
    <property type="match status" value="1"/>
</dbReference>
<dbReference type="GO" id="GO:0005634">
    <property type="term" value="C:nucleus"/>
    <property type="evidence" value="ECO:0007669"/>
    <property type="project" value="TreeGrafter"/>
</dbReference>
<protein>
    <recommendedName>
        <fullName evidence="9">Protein kinase domain-containing protein</fullName>
    </recommendedName>
</protein>
<keyword evidence="4" id="KW-0418">Kinase</keyword>
<dbReference type="EMBL" id="CAJNOR010008040">
    <property type="protein sequence ID" value="CAF1627628.1"/>
    <property type="molecule type" value="Genomic_DNA"/>
</dbReference>
<evidence type="ECO:0000313" key="13">
    <source>
        <dbReference type="Proteomes" id="UP000663852"/>
    </source>
</evidence>
<dbReference type="PROSITE" id="PS00107">
    <property type="entry name" value="PROTEIN_KINASE_ATP"/>
    <property type="match status" value="1"/>
</dbReference>
<feature type="domain" description="Protein kinase" evidence="9">
    <location>
        <begin position="32"/>
        <end position="291"/>
    </location>
</feature>
<dbReference type="Gene3D" id="1.10.510.10">
    <property type="entry name" value="Transferase(Phosphotransferase) domain 1"/>
    <property type="match status" value="1"/>
</dbReference>
<dbReference type="OrthoDB" id="20524at2759"/>
<dbReference type="Pfam" id="PF00069">
    <property type="entry name" value="Pkinase"/>
    <property type="match status" value="1"/>
</dbReference>
<keyword evidence="2" id="KW-0808">Transferase</keyword>
<dbReference type="Gene3D" id="3.30.200.20">
    <property type="entry name" value="Phosphorylase Kinase, domain 1"/>
    <property type="match status" value="1"/>
</dbReference>
<evidence type="ECO:0000256" key="1">
    <source>
        <dbReference type="ARBA" id="ARBA00022527"/>
    </source>
</evidence>
<organism evidence="10 13">
    <name type="scientific">Adineta ricciae</name>
    <name type="common">Rotifer</name>
    <dbReference type="NCBI Taxonomy" id="249248"/>
    <lineage>
        <taxon>Eukaryota</taxon>
        <taxon>Metazoa</taxon>
        <taxon>Spiralia</taxon>
        <taxon>Gnathifera</taxon>
        <taxon>Rotifera</taxon>
        <taxon>Eurotatoria</taxon>
        <taxon>Bdelloidea</taxon>
        <taxon>Adinetida</taxon>
        <taxon>Adinetidae</taxon>
        <taxon>Adineta</taxon>
    </lineage>
</organism>
<evidence type="ECO:0000256" key="6">
    <source>
        <dbReference type="PROSITE-ProRule" id="PRU10141"/>
    </source>
</evidence>
<keyword evidence="12" id="KW-1185">Reference proteome</keyword>
<accession>A0A815MHZ1</accession>
<dbReference type="InterPro" id="IPR011009">
    <property type="entry name" value="Kinase-like_dom_sf"/>
</dbReference>
<evidence type="ECO:0000256" key="8">
    <source>
        <dbReference type="SAM" id="MobiDB-lite"/>
    </source>
</evidence>
<evidence type="ECO:0000256" key="3">
    <source>
        <dbReference type="ARBA" id="ARBA00022741"/>
    </source>
</evidence>
<reference evidence="10" key="1">
    <citation type="submission" date="2021-02" db="EMBL/GenBank/DDBJ databases">
        <authorList>
            <person name="Nowell W R."/>
        </authorList>
    </citation>
    <scope>NUCLEOTIDE SEQUENCE</scope>
</reference>
<dbReference type="SUPFAM" id="SSF56112">
    <property type="entry name" value="Protein kinase-like (PK-like)"/>
    <property type="match status" value="1"/>
</dbReference>
<sequence>MGGVSSYPGRPGPIGRLQTSSGRNVNINGQPYFCEKRLGSGGFGAVYQSRAPNGTPVALKVTRLSGVGRAQMEGRVDAFLNEVGQLNRLRRETRHVVIIHDFAFDPRLGEAYIVMELGNENLTTLIDRLRQMTGTGGGAIDGEMIHAFWQQMVSIVGTLHKNRIVHMDLKPDNFILFGTTLKIADLGIARKTSALGYGRLGTEGFSAPEVMRDIPGAPRYYTPKADIWSLGAILYYMVYGTVPGYHPAAANPPHRQRPYPDHLLVSMLRRTLVFHPNQRADIREVANHPFTRQQ</sequence>
<feature type="region of interest" description="Disordered" evidence="8">
    <location>
        <begin position="1"/>
        <end position="22"/>
    </location>
</feature>
<dbReference type="PANTHER" id="PTHR22974">
    <property type="entry name" value="MIXED LINEAGE PROTEIN KINASE"/>
    <property type="match status" value="1"/>
</dbReference>
<evidence type="ECO:0000313" key="11">
    <source>
        <dbReference type="EMBL" id="CAF1627628.1"/>
    </source>
</evidence>
<comment type="caution">
    <text evidence="10">The sequence shown here is derived from an EMBL/GenBank/DDBJ whole genome shotgun (WGS) entry which is preliminary data.</text>
</comment>
<dbReference type="EMBL" id="CAJNOJ010000367">
    <property type="protein sequence ID" value="CAF1419722.1"/>
    <property type="molecule type" value="Genomic_DNA"/>
</dbReference>
<dbReference type="PROSITE" id="PS50011">
    <property type="entry name" value="PROTEIN_KINASE_DOM"/>
    <property type="match status" value="1"/>
</dbReference>
<name>A0A815MHZ1_ADIRI</name>
<dbReference type="InterPro" id="IPR017441">
    <property type="entry name" value="Protein_kinase_ATP_BS"/>
</dbReference>
<evidence type="ECO:0000313" key="12">
    <source>
        <dbReference type="Proteomes" id="UP000663828"/>
    </source>
</evidence>
<gene>
    <name evidence="10" type="ORF">EDS130_LOCUS37377</name>
    <name evidence="11" type="ORF">XAT740_LOCUS51128</name>
</gene>
<proteinExistence type="inferred from homology"/>
<evidence type="ECO:0000259" key="9">
    <source>
        <dbReference type="PROSITE" id="PS50011"/>
    </source>
</evidence>
<dbReference type="PROSITE" id="PS00108">
    <property type="entry name" value="PROTEIN_KINASE_ST"/>
    <property type="match status" value="1"/>
</dbReference>
<dbReference type="GO" id="GO:0034501">
    <property type="term" value="P:protein localization to kinetochore"/>
    <property type="evidence" value="ECO:0007669"/>
    <property type="project" value="TreeGrafter"/>
</dbReference>
<evidence type="ECO:0000256" key="2">
    <source>
        <dbReference type="ARBA" id="ARBA00022679"/>
    </source>
</evidence>
<dbReference type="PANTHER" id="PTHR22974:SF21">
    <property type="entry name" value="DUAL SPECIFICITY PROTEIN KINASE TTK"/>
    <property type="match status" value="1"/>
</dbReference>
<evidence type="ECO:0000256" key="4">
    <source>
        <dbReference type="ARBA" id="ARBA00022777"/>
    </source>
</evidence>
<dbReference type="GO" id="GO:0033316">
    <property type="term" value="P:meiotic spindle assembly checkpoint signaling"/>
    <property type="evidence" value="ECO:0007669"/>
    <property type="project" value="TreeGrafter"/>
</dbReference>
<dbReference type="GO" id="GO:0007094">
    <property type="term" value="P:mitotic spindle assembly checkpoint signaling"/>
    <property type="evidence" value="ECO:0007669"/>
    <property type="project" value="TreeGrafter"/>
</dbReference>
<keyword evidence="3 6" id="KW-0547">Nucleotide-binding</keyword>
<feature type="binding site" evidence="6">
    <location>
        <position position="60"/>
    </location>
    <ligand>
        <name>ATP</name>
        <dbReference type="ChEBI" id="CHEBI:30616"/>
    </ligand>
</feature>
<dbReference type="GO" id="GO:0007059">
    <property type="term" value="P:chromosome segregation"/>
    <property type="evidence" value="ECO:0007669"/>
    <property type="project" value="TreeGrafter"/>
</dbReference>
<keyword evidence="5 6" id="KW-0067">ATP-binding</keyword>
<keyword evidence="1 7" id="KW-0723">Serine/threonine-protein kinase</keyword>
<dbReference type="GO" id="GO:0004712">
    <property type="term" value="F:protein serine/threonine/tyrosine kinase activity"/>
    <property type="evidence" value="ECO:0007669"/>
    <property type="project" value="TreeGrafter"/>
</dbReference>
<dbReference type="Proteomes" id="UP000663828">
    <property type="component" value="Unassembled WGS sequence"/>
</dbReference>
<dbReference type="InterPro" id="IPR008271">
    <property type="entry name" value="Ser/Thr_kinase_AS"/>
</dbReference>
<dbReference type="GO" id="GO:0004674">
    <property type="term" value="F:protein serine/threonine kinase activity"/>
    <property type="evidence" value="ECO:0007669"/>
    <property type="project" value="UniProtKB-KW"/>
</dbReference>
<dbReference type="InterPro" id="IPR000719">
    <property type="entry name" value="Prot_kinase_dom"/>
</dbReference>